<dbReference type="AlphaFoldDB" id="A0A291QYG2"/>
<gene>
    <name evidence="2" type="ORF">COR50_18085</name>
</gene>
<evidence type="ECO:0000259" key="1">
    <source>
        <dbReference type="Pfam" id="PF00144"/>
    </source>
</evidence>
<dbReference type="InterPro" id="IPR001466">
    <property type="entry name" value="Beta-lactam-related"/>
</dbReference>
<dbReference type="InterPro" id="IPR012338">
    <property type="entry name" value="Beta-lactam/transpept-like"/>
</dbReference>
<dbReference type="OrthoDB" id="9793489at2"/>
<dbReference type="PANTHER" id="PTHR46825:SF9">
    <property type="entry name" value="BETA-LACTAMASE-RELATED DOMAIN-CONTAINING PROTEIN"/>
    <property type="match status" value="1"/>
</dbReference>
<evidence type="ECO:0000313" key="2">
    <source>
        <dbReference type="EMBL" id="ATL48922.1"/>
    </source>
</evidence>
<feature type="domain" description="Beta-lactamase-related" evidence="1">
    <location>
        <begin position="29"/>
        <end position="327"/>
    </location>
</feature>
<dbReference type="InterPro" id="IPR050491">
    <property type="entry name" value="AmpC-like"/>
</dbReference>
<dbReference type="Gene3D" id="3.40.710.10">
    <property type="entry name" value="DD-peptidase/beta-lactamase superfamily"/>
    <property type="match status" value="1"/>
</dbReference>
<dbReference type="EMBL" id="CP023777">
    <property type="protein sequence ID" value="ATL48922.1"/>
    <property type="molecule type" value="Genomic_DNA"/>
</dbReference>
<dbReference type="Proteomes" id="UP000220133">
    <property type="component" value="Chromosome"/>
</dbReference>
<dbReference type="PANTHER" id="PTHR46825">
    <property type="entry name" value="D-ALANYL-D-ALANINE-CARBOXYPEPTIDASE/ENDOPEPTIDASE AMPH"/>
    <property type="match status" value="1"/>
</dbReference>
<organism evidence="2 3">
    <name type="scientific">Chitinophaga caeni</name>
    <dbReference type="NCBI Taxonomy" id="2029983"/>
    <lineage>
        <taxon>Bacteria</taxon>
        <taxon>Pseudomonadati</taxon>
        <taxon>Bacteroidota</taxon>
        <taxon>Chitinophagia</taxon>
        <taxon>Chitinophagales</taxon>
        <taxon>Chitinophagaceae</taxon>
        <taxon>Chitinophaga</taxon>
    </lineage>
</organism>
<keyword evidence="3" id="KW-1185">Reference proteome</keyword>
<dbReference type="Pfam" id="PF00144">
    <property type="entry name" value="Beta-lactamase"/>
    <property type="match status" value="1"/>
</dbReference>
<sequence length="441" mass="49915">MRKTVGLLTIIASFISNGMVFGQQKLDAYFEHLFKNRKFMGSVAVSYHDSIIYSKSVGYADVDAERKIDGNTKFRIASITKTFTAVLVLKAVEEQKLHLDDKLSLYYPEVKNAAKISIEQMLNHRSGIFNFTEKPGEDQWQQHPHTEQEFVDFFVNEPASFEPGTSYAYSNTNYALLGFILEKIYHKSYAELLDEKICQPLHLVNTYYSFEVDSAKDEALSYNIQDRYIRNSRVNFSNHPGSGGIASNAVDLNKFLFALFNGKLISPGSLAKMLPMDKGEYGLGIEKLSFNSPEGFGHSGRLENYISDYWYFPKENLGIVTLANATNIDTDDIGVVLVKYAYGSMPELPDFNNVPGLSHEVFDSIRGTYYLEQPKSTITISSDGRNLVFQDSRSGQDFVPFEYDGNNAFHFGDIKLQFFPAKREVELEQDGIKVTYKSGTR</sequence>
<accession>A0A291QYG2</accession>
<name>A0A291QYG2_9BACT</name>
<reference evidence="2 3" key="1">
    <citation type="submission" date="2017-10" db="EMBL/GenBank/DDBJ databases">
        <title>Paenichitinophaga pekingensis gen. nov., sp. nov., isolated from activated sludge.</title>
        <authorList>
            <person name="Jin D."/>
            <person name="Kong X."/>
            <person name="Deng Y."/>
            <person name="Bai Z."/>
        </authorList>
    </citation>
    <scope>NUCLEOTIDE SEQUENCE [LARGE SCALE GENOMIC DNA]</scope>
    <source>
        <strain evidence="2 3">13</strain>
    </source>
</reference>
<dbReference type="SUPFAM" id="SSF56601">
    <property type="entry name" value="beta-lactamase/transpeptidase-like"/>
    <property type="match status" value="1"/>
</dbReference>
<evidence type="ECO:0000313" key="3">
    <source>
        <dbReference type="Proteomes" id="UP000220133"/>
    </source>
</evidence>
<proteinExistence type="predicted"/>
<dbReference type="KEGG" id="cbae:COR50_18085"/>
<protein>
    <submittedName>
        <fullName evidence="2">Peptidase</fullName>
    </submittedName>
</protein>
<dbReference type="RefSeq" id="WP_098195291.1">
    <property type="nucleotide sequence ID" value="NZ_CP023777.1"/>
</dbReference>